<feature type="transmembrane region" description="Helical" evidence="5">
    <location>
        <begin position="273"/>
        <end position="292"/>
    </location>
</feature>
<dbReference type="EMBL" id="CP023284">
    <property type="protein sequence ID" value="ATA57678.1"/>
    <property type="molecule type" value="Genomic_DNA"/>
</dbReference>
<feature type="transmembrane region" description="Helical" evidence="5">
    <location>
        <begin position="184"/>
        <end position="204"/>
    </location>
</feature>
<dbReference type="PANTHER" id="PTHR22911">
    <property type="entry name" value="ACYL-MALONYL CONDENSING ENZYME-RELATED"/>
    <property type="match status" value="1"/>
</dbReference>
<keyword evidence="4 5" id="KW-0472">Membrane</keyword>
<feature type="transmembrane region" description="Helical" evidence="5">
    <location>
        <begin position="122"/>
        <end position="141"/>
    </location>
</feature>
<dbReference type="PANTHER" id="PTHR22911:SF6">
    <property type="entry name" value="SOLUTE CARRIER FAMILY 35 MEMBER G1"/>
    <property type="match status" value="1"/>
</dbReference>
<dbReference type="Gene3D" id="1.10.3730.20">
    <property type="match status" value="1"/>
</dbReference>
<comment type="subcellular location">
    <subcellularLocation>
        <location evidence="1">Membrane</location>
        <topology evidence="1">Multi-pass membrane protein</topology>
    </subcellularLocation>
</comment>
<dbReference type="KEGG" id="vbo:CKY39_09790"/>
<accession>A0A250DTI3</accession>
<name>A0A250DTI3_9BURK</name>
<dbReference type="AlphaFoldDB" id="A0A250DTI3"/>
<evidence type="ECO:0000256" key="3">
    <source>
        <dbReference type="ARBA" id="ARBA00022989"/>
    </source>
</evidence>
<evidence type="ECO:0000313" key="6">
    <source>
        <dbReference type="EMBL" id="ATA57678.1"/>
    </source>
</evidence>
<evidence type="ECO:0000313" key="7">
    <source>
        <dbReference type="Proteomes" id="UP000217154"/>
    </source>
</evidence>
<sequence length="305" mass="31976">MVLGAFLFATMSVVVKVASEWFNSGEMVLGRGLIGIVFLWLLARNRGTSLATKYPGMHAWRSTIGVVSLGAWFYAIAHMPLATAVTLNYMSSVWVAAFLVGGALLAWVPVPGRDGRIERPPLQGPLVMTVLAGFAGVVLMLKPTVGGGDGFAGMLGLLSGVTAAFAYMQVVALSRIGEPELRTVFYFAVGSAVAGAFATAATGFSGGSSWTWQHALWLLPIGLLAALGQLCMTRAYATAKTQAGTLVVANLQYSGIVFAAFYSVVLFDDRIDAAGWAGMALIIASGIAATVLRQRAVPKAPAEEH</sequence>
<feature type="transmembrane region" description="Helical" evidence="5">
    <location>
        <begin position="153"/>
        <end position="172"/>
    </location>
</feature>
<keyword evidence="3 5" id="KW-1133">Transmembrane helix</keyword>
<evidence type="ECO:0000256" key="5">
    <source>
        <dbReference type="SAM" id="Phobius"/>
    </source>
</evidence>
<dbReference type="InterPro" id="IPR037185">
    <property type="entry name" value="EmrE-like"/>
</dbReference>
<dbReference type="Proteomes" id="UP000217154">
    <property type="component" value="Chromosome"/>
</dbReference>
<gene>
    <name evidence="6" type="ORF">CKY39_09790</name>
</gene>
<keyword evidence="2 5" id="KW-0812">Transmembrane</keyword>
<evidence type="ECO:0000256" key="1">
    <source>
        <dbReference type="ARBA" id="ARBA00004141"/>
    </source>
</evidence>
<reference evidence="6 7" key="1">
    <citation type="submission" date="2017-09" db="EMBL/GenBank/DDBJ databases">
        <title>The diverse metabolic capabilities of V. boronicumulans make it an excellent choice for continued studies on novel biodegradation.</title>
        <authorList>
            <person name="Sun S."/>
        </authorList>
    </citation>
    <scope>NUCLEOTIDE SEQUENCE [LARGE SCALE GENOMIC DNA]</scope>
    <source>
        <strain evidence="6 7">J1</strain>
    </source>
</reference>
<feature type="transmembrane region" description="Helical" evidence="5">
    <location>
        <begin position="210"/>
        <end position="231"/>
    </location>
</feature>
<dbReference type="GO" id="GO:0016020">
    <property type="term" value="C:membrane"/>
    <property type="evidence" value="ECO:0007669"/>
    <property type="project" value="UniProtKB-SubCell"/>
</dbReference>
<feature type="transmembrane region" description="Helical" evidence="5">
    <location>
        <begin position="243"/>
        <end position="267"/>
    </location>
</feature>
<dbReference type="SUPFAM" id="SSF103481">
    <property type="entry name" value="Multidrug resistance efflux transporter EmrE"/>
    <property type="match status" value="1"/>
</dbReference>
<feature type="transmembrane region" description="Helical" evidence="5">
    <location>
        <begin position="93"/>
        <end position="110"/>
    </location>
</feature>
<protein>
    <submittedName>
        <fullName evidence="6">EamA/RhaT family transporter</fullName>
    </submittedName>
</protein>
<feature type="transmembrane region" description="Helical" evidence="5">
    <location>
        <begin position="27"/>
        <end position="43"/>
    </location>
</feature>
<evidence type="ECO:0000256" key="4">
    <source>
        <dbReference type="ARBA" id="ARBA00023136"/>
    </source>
</evidence>
<proteinExistence type="predicted"/>
<feature type="transmembrane region" description="Helical" evidence="5">
    <location>
        <begin position="64"/>
        <end position="87"/>
    </location>
</feature>
<evidence type="ECO:0000256" key="2">
    <source>
        <dbReference type="ARBA" id="ARBA00022692"/>
    </source>
</evidence>
<organism evidence="6 7">
    <name type="scientific">Variovorax boronicumulans</name>
    <dbReference type="NCBI Taxonomy" id="436515"/>
    <lineage>
        <taxon>Bacteria</taxon>
        <taxon>Pseudomonadati</taxon>
        <taxon>Pseudomonadota</taxon>
        <taxon>Betaproteobacteria</taxon>
        <taxon>Burkholderiales</taxon>
        <taxon>Comamonadaceae</taxon>
        <taxon>Variovorax</taxon>
    </lineage>
</organism>